<name>A0A6B9XQX4_PICSI</name>
<evidence type="ECO:0000313" key="1">
    <source>
        <dbReference type="EMBL" id="QHR89989.1"/>
    </source>
</evidence>
<keyword evidence="1" id="KW-0496">Mitochondrion</keyword>
<gene>
    <name evidence="1" type="primary">orf04034</name>
    <name evidence="1" type="ORF">Q903MT_gene4011</name>
</gene>
<reference evidence="1" key="1">
    <citation type="submission" date="2019-03" db="EMBL/GenBank/DDBJ databases">
        <title>Largest Complete Mitochondrial Genome of a Gymnosperm, Sitka Spruce (Picea sitchensis), Indicates Complex Physical Structure.</title>
        <authorList>
            <person name="Jackman S.D."/>
            <person name="Coombe L."/>
            <person name="Warren R."/>
            <person name="Kirk H."/>
            <person name="Trinh E."/>
            <person name="McLeod T."/>
            <person name="Pleasance S."/>
            <person name="Pandoh P."/>
            <person name="Zhao Y."/>
            <person name="Coope R."/>
            <person name="Bousquet J."/>
            <person name="Bohlmann J.C."/>
            <person name="Jones S.J.M."/>
            <person name="Birol I."/>
        </authorList>
    </citation>
    <scope>NUCLEOTIDE SEQUENCE</scope>
    <source>
        <strain evidence="1">Q903</strain>
    </source>
</reference>
<protein>
    <submittedName>
        <fullName evidence="1">Uncharacterized protein</fullName>
    </submittedName>
</protein>
<dbReference type="EMBL" id="MK697699">
    <property type="protein sequence ID" value="QHR89989.1"/>
    <property type="molecule type" value="Genomic_DNA"/>
</dbReference>
<proteinExistence type="predicted"/>
<sequence>MDFLIPGTCLALGRTSGFTPFLEVYLWRCWLLQLFFLLIKAQSIRPYSINSSETAGSLSIYLS</sequence>
<geneLocation type="mitochondrion" evidence="1"/>
<dbReference type="AlphaFoldDB" id="A0A6B9XQX4"/>
<accession>A0A6B9XQX4</accession>
<organism evidence="1">
    <name type="scientific">Picea sitchensis</name>
    <name type="common">Sitka spruce</name>
    <name type="synonym">Pinus sitchensis</name>
    <dbReference type="NCBI Taxonomy" id="3332"/>
    <lineage>
        <taxon>Eukaryota</taxon>
        <taxon>Viridiplantae</taxon>
        <taxon>Streptophyta</taxon>
        <taxon>Embryophyta</taxon>
        <taxon>Tracheophyta</taxon>
        <taxon>Spermatophyta</taxon>
        <taxon>Pinopsida</taxon>
        <taxon>Pinidae</taxon>
        <taxon>Conifers I</taxon>
        <taxon>Pinales</taxon>
        <taxon>Pinaceae</taxon>
        <taxon>Picea</taxon>
    </lineage>
</organism>